<evidence type="ECO:0000259" key="2">
    <source>
        <dbReference type="Pfam" id="PF09347"/>
    </source>
</evidence>
<sequence length="235" mass="25528">MSPTRASAGAAPYRAAQPDGSNPTADNPIAPDGTPQLDRDYLIPARQGRAVRLKRGQRLTITNPQGHQVCDFFAITANSPAEFLSMEHCRTALGRIFVKSGDRLVTNRRRPLIEIAEDSSPGVHDILIAACDHTRYQQLGCTDYHDNCADNFRMSLAAIGETPRHVPCPFNIWMNIPVAKDGTYDWAAPVSKPGDYVVLRALEDCIAIMSACPQDMTSVNGVGTVPAELVVKVGE</sequence>
<dbReference type="RefSeq" id="WP_142894263.1">
    <property type="nucleotide sequence ID" value="NZ_ML660052.1"/>
</dbReference>
<dbReference type="PANTHER" id="PTHR31527">
    <property type="entry name" value="RE64534P"/>
    <property type="match status" value="1"/>
</dbReference>
<dbReference type="OrthoDB" id="9772660at2"/>
<reference evidence="3 4" key="1">
    <citation type="submission" date="2019-06" db="EMBL/GenBank/DDBJ databases">
        <title>Whole genome sequence for Rhodospirillaceae sp. R148.</title>
        <authorList>
            <person name="Wang G."/>
        </authorList>
    </citation>
    <scope>NUCLEOTIDE SEQUENCE [LARGE SCALE GENOMIC DNA]</scope>
    <source>
        <strain evidence="3 4">R148</strain>
    </source>
</reference>
<evidence type="ECO:0000313" key="3">
    <source>
        <dbReference type="EMBL" id="TQV83206.1"/>
    </source>
</evidence>
<dbReference type="InterPro" id="IPR018959">
    <property type="entry name" value="DUF1989"/>
</dbReference>
<evidence type="ECO:0000313" key="4">
    <source>
        <dbReference type="Proteomes" id="UP000315252"/>
    </source>
</evidence>
<protein>
    <submittedName>
        <fullName evidence="3">Urea carboxylase-associated family protein</fullName>
    </submittedName>
</protein>
<dbReference type="Proteomes" id="UP000315252">
    <property type="component" value="Unassembled WGS sequence"/>
</dbReference>
<keyword evidence="4" id="KW-1185">Reference proteome</keyword>
<feature type="region of interest" description="Disordered" evidence="1">
    <location>
        <begin position="1"/>
        <end position="40"/>
    </location>
</feature>
<feature type="compositionally biased region" description="Low complexity" evidence="1">
    <location>
        <begin position="1"/>
        <end position="16"/>
    </location>
</feature>
<dbReference type="EMBL" id="VHSH01000001">
    <property type="protein sequence ID" value="TQV83206.1"/>
    <property type="molecule type" value="Genomic_DNA"/>
</dbReference>
<accession>A0A545U188</accession>
<dbReference type="AlphaFoldDB" id="A0A545U188"/>
<dbReference type="Pfam" id="PF09347">
    <property type="entry name" value="DUF1989"/>
    <property type="match status" value="1"/>
</dbReference>
<dbReference type="PANTHER" id="PTHR31527:SF0">
    <property type="entry name" value="RE64534P"/>
    <property type="match status" value="1"/>
</dbReference>
<gene>
    <name evidence="3" type="ORF">FKG95_00985</name>
</gene>
<organism evidence="3 4">
    <name type="scientific">Denitrobaculum tricleocarpae</name>
    <dbReference type="NCBI Taxonomy" id="2591009"/>
    <lineage>
        <taxon>Bacteria</taxon>
        <taxon>Pseudomonadati</taxon>
        <taxon>Pseudomonadota</taxon>
        <taxon>Alphaproteobacteria</taxon>
        <taxon>Rhodospirillales</taxon>
        <taxon>Rhodospirillaceae</taxon>
        <taxon>Denitrobaculum</taxon>
    </lineage>
</organism>
<proteinExistence type="predicted"/>
<comment type="caution">
    <text evidence="3">The sequence shown here is derived from an EMBL/GenBank/DDBJ whole genome shotgun (WGS) entry which is preliminary data.</text>
</comment>
<evidence type="ECO:0000256" key="1">
    <source>
        <dbReference type="SAM" id="MobiDB-lite"/>
    </source>
</evidence>
<feature type="domain" description="DUF1989" evidence="2">
    <location>
        <begin position="42"/>
        <end position="206"/>
    </location>
</feature>
<name>A0A545U188_9PROT</name>